<dbReference type="SUPFAM" id="SSF69572">
    <property type="entry name" value="Activating enzymes of the ubiquitin-like proteins"/>
    <property type="match status" value="1"/>
</dbReference>
<evidence type="ECO:0000256" key="7">
    <source>
        <dbReference type="ARBA" id="ARBA00022840"/>
    </source>
</evidence>
<dbReference type="GO" id="GO:0005524">
    <property type="term" value="F:ATP binding"/>
    <property type="evidence" value="ECO:0007669"/>
    <property type="project" value="UniProtKB-UniRule"/>
</dbReference>
<comment type="pathway">
    <text evidence="1 11">Protein modification; protein neddylation.</text>
</comment>
<dbReference type="InterPro" id="IPR035985">
    <property type="entry name" value="Ubiquitin-activating_enz"/>
</dbReference>
<dbReference type="GO" id="GO:0019781">
    <property type="term" value="F:NEDD8 activating enzyme activity"/>
    <property type="evidence" value="ECO:0007669"/>
    <property type="project" value="UniProtKB-UniRule"/>
</dbReference>
<evidence type="ECO:0000256" key="3">
    <source>
        <dbReference type="ARBA" id="ARBA00015203"/>
    </source>
</evidence>
<dbReference type="UniPathway" id="UPA00885"/>
<evidence type="ECO:0000313" key="13">
    <source>
        <dbReference type="EMBL" id="CDW89181.1"/>
    </source>
</evidence>
<dbReference type="PANTHER" id="PTHR10953">
    <property type="entry name" value="UBIQUITIN-ACTIVATING ENZYME E1"/>
    <property type="match status" value="1"/>
</dbReference>
<dbReference type="EMBL" id="CCKQ01017315">
    <property type="protein sequence ID" value="CDW89181.1"/>
    <property type="molecule type" value="Genomic_DNA"/>
</dbReference>
<evidence type="ECO:0000256" key="6">
    <source>
        <dbReference type="ARBA" id="ARBA00022786"/>
    </source>
</evidence>
<dbReference type="OrthoDB" id="10255449at2759"/>
<evidence type="ECO:0000256" key="4">
    <source>
        <dbReference type="ARBA" id="ARBA00022598"/>
    </source>
</evidence>
<keyword evidence="14" id="KW-1185">Reference proteome</keyword>
<comment type="function">
    <text evidence="11">Catalytic subunit of the dimeric E1 enzyme, which activates NEDD8.</text>
</comment>
<dbReference type="FunCoup" id="A0A078B4I1">
    <property type="interactions" value="600"/>
</dbReference>
<evidence type="ECO:0000256" key="9">
    <source>
        <dbReference type="ARBA" id="ARBA00024626"/>
    </source>
</evidence>
<evidence type="ECO:0000313" key="14">
    <source>
        <dbReference type="Proteomes" id="UP000039865"/>
    </source>
</evidence>
<reference evidence="13 14" key="1">
    <citation type="submission" date="2014-06" db="EMBL/GenBank/DDBJ databases">
        <authorList>
            <person name="Swart Estienne"/>
        </authorList>
    </citation>
    <scope>NUCLEOTIDE SEQUENCE [LARGE SCALE GENOMIC DNA]</scope>
    <source>
        <strain evidence="13 14">130c</strain>
    </source>
</reference>
<dbReference type="EC" id="6.2.1.64" evidence="8 11"/>
<evidence type="ECO:0000256" key="1">
    <source>
        <dbReference type="ARBA" id="ARBA00005032"/>
    </source>
</evidence>
<evidence type="ECO:0000256" key="11">
    <source>
        <dbReference type="RuleBase" id="RU368009"/>
    </source>
</evidence>
<dbReference type="FunFam" id="1.10.10.520:FF:000001">
    <property type="entry name" value="NEDD8-activating enzyme E1 catalytic subunit"/>
    <property type="match status" value="1"/>
</dbReference>
<dbReference type="OMA" id="PYLENYM"/>
<dbReference type="GO" id="GO:0005737">
    <property type="term" value="C:cytoplasm"/>
    <property type="evidence" value="ECO:0007669"/>
    <property type="project" value="TreeGrafter"/>
</dbReference>
<gene>
    <name evidence="13" type="primary">Contig10417.g531</name>
    <name evidence="13" type="ORF">STYLEM_18312</name>
</gene>
<dbReference type="GO" id="GO:0005634">
    <property type="term" value="C:nucleus"/>
    <property type="evidence" value="ECO:0007669"/>
    <property type="project" value="TreeGrafter"/>
</dbReference>
<dbReference type="InterPro" id="IPR045886">
    <property type="entry name" value="ThiF/MoeB/HesA"/>
</dbReference>
<feature type="domain" description="THIF-type NAD/FAD binding fold" evidence="12">
    <location>
        <begin position="39"/>
        <end position="334"/>
    </location>
</feature>
<name>A0A078B4I1_STYLE</name>
<dbReference type="InterPro" id="IPR000594">
    <property type="entry name" value="ThiF_NAD_FAD-bd"/>
</dbReference>
<keyword evidence="5 11" id="KW-0547">Nucleotide-binding</keyword>
<dbReference type="PANTHER" id="PTHR10953:SF6">
    <property type="entry name" value="NEDD8-ACTIVATING ENZYME E1 CATALYTIC SUBUNIT"/>
    <property type="match status" value="1"/>
</dbReference>
<proteinExistence type="inferred from homology"/>
<keyword evidence="4 11" id="KW-0436">Ligase</keyword>
<dbReference type="Proteomes" id="UP000039865">
    <property type="component" value="Unassembled WGS sequence"/>
</dbReference>
<dbReference type="InParanoid" id="A0A078B4I1"/>
<comment type="catalytic activity">
    <reaction evidence="9 11">
        <text>ATP + [NEDD8 protein] + [E1 NEDD8-activating enzyme]-L-cysteine = AMP + diphosphate + [E1 NEDD8-activating enzyme]-S-[NEDD8 protein]-yl-L-cysteine.</text>
        <dbReference type="EC" id="6.2.1.64"/>
    </reaction>
</comment>
<dbReference type="AlphaFoldDB" id="A0A078B4I1"/>
<sequence>MDQNNQSRYYDLDLLYTRKSHFAPEEFQPFEELREGIAEAAKVLVIGAGGLGCELLKDLALSGIRDIHVIDLDKIDVTNLNRQFLFRKSDVGNYKSKVAADFVMKRVPSVKITAYTEPIQSYDSEFYKQFMVIIAGLDNIEARRWINQMVHSLVEFEEDQTNIGEKIPLPGTQRPLIDGGTEGFKGQARVIIPFKSGCFECSLGSLPPQVGYPMCTIRETPRLPEHCIQYAYVISWEEHFGSKAVDKDSPVDMNWIYEKALERAKTFGIQGVTYQLTMGVVKNIIPAIASTNALVSAACVTEAIKLISGCNHHLNNYMMYMGQTGLNTHTFEYQREEVNIFCLFNILELLGLQQETSIIDCQYQ</sequence>
<keyword evidence="6 11" id="KW-0833">Ubl conjugation pathway</keyword>
<evidence type="ECO:0000259" key="12">
    <source>
        <dbReference type="Pfam" id="PF00899"/>
    </source>
</evidence>
<comment type="similarity">
    <text evidence="2 11">Belongs to the ubiquitin-activating E1 family. UBA3 subfamily.</text>
</comment>
<evidence type="ECO:0000256" key="10">
    <source>
        <dbReference type="PROSITE-ProRule" id="PRU10132"/>
    </source>
</evidence>
<dbReference type="GO" id="GO:0045116">
    <property type="term" value="P:protein neddylation"/>
    <property type="evidence" value="ECO:0007669"/>
    <property type="project" value="UniProtKB-UniRule"/>
</dbReference>
<dbReference type="PROSITE" id="PS00865">
    <property type="entry name" value="UBIQUITIN_ACTIVAT_2"/>
    <property type="match status" value="1"/>
</dbReference>
<dbReference type="Gene3D" id="1.10.10.520">
    <property type="entry name" value="Ubiquitin activating enzymes (Uba3). Chain: B, domain 2"/>
    <property type="match status" value="1"/>
</dbReference>
<dbReference type="Gene3D" id="3.40.50.720">
    <property type="entry name" value="NAD(P)-binding Rossmann-like Domain"/>
    <property type="match status" value="1"/>
</dbReference>
<dbReference type="InterPro" id="IPR023318">
    <property type="entry name" value="Ub_act_enz_dom_a_sf"/>
</dbReference>
<evidence type="ECO:0000256" key="8">
    <source>
        <dbReference type="ARBA" id="ARBA00023624"/>
    </source>
</evidence>
<feature type="active site" description="Glycyl thioester intermediate" evidence="10">
    <location>
        <position position="215"/>
    </location>
</feature>
<keyword evidence="7 11" id="KW-0067">ATP-binding</keyword>
<dbReference type="Pfam" id="PF00899">
    <property type="entry name" value="ThiF"/>
    <property type="match status" value="1"/>
</dbReference>
<organism evidence="13 14">
    <name type="scientific">Stylonychia lemnae</name>
    <name type="common">Ciliate</name>
    <dbReference type="NCBI Taxonomy" id="5949"/>
    <lineage>
        <taxon>Eukaryota</taxon>
        <taxon>Sar</taxon>
        <taxon>Alveolata</taxon>
        <taxon>Ciliophora</taxon>
        <taxon>Intramacronucleata</taxon>
        <taxon>Spirotrichea</taxon>
        <taxon>Stichotrichia</taxon>
        <taxon>Sporadotrichida</taxon>
        <taxon>Oxytrichidae</taxon>
        <taxon>Stylonychinae</taxon>
        <taxon>Stylonychia</taxon>
    </lineage>
</organism>
<dbReference type="InterPro" id="IPR033127">
    <property type="entry name" value="UBQ-activ_enz_E1_Cys_AS"/>
</dbReference>
<accession>A0A078B4I1</accession>
<protein>
    <recommendedName>
        <fullName evidence="3 11">NEDD8-activating enzyme E1 catalytic subunit</fullName>
        <ecNumber evidence="8 11">6.2.1.64</ecNumber>
    </recommendedName>
</protein>
<evidence type="ECO:0000256" key="5">
    <source>
        <dbReference type="ARBA" id="ARBA00022741"/>
    </source>
</evidence>
<evidence type="ECO:0000256" key="2">
    <source>
        <dbReference type="ARBA" id="ARBA00006310"/>
    </source>
</evidence>